<protein>
    <recommendedName>
        <fullName evidence="2">Rhodanese domain-containing protein</fullName>
    </recommendedName>
</protein>
<dbReference type="PROSITE" id="PS50206">
    <property type="entry name" value="RHODANESE_3"/>
    <property type="match status" value="1"/>
</dbReference>
<dbReference type="EMBL" id="RBXO01000001">
    <property type="protein sequence ID" value="RKT53698.1"/>
    <property type="molecule type" value="Genomic_DNA"/>
</dbReference>
<name>A0A495W1F6_9PSEU</name>
<sequence length="320" mass="33645">MRLGTRIGSVLSAVLVLSAGGGIAAAEPPAARLGQWSAWGSLGQPSVGFAGAPATVARGGGVANVYARGGDGALWQLSWDGARWGAWQRHNDGAVLDATPAVGSFNANHEHVFIRTPNGQLHQKYWTLAGGWSAWGSLGRPSVGFVGAPATVARGGGVANVYVRGGDGALWQLSWDGTRWGAWQRHNDGFALGSAVAVSSFGADHEQLFARGTDGLLHQKYWTRTGGWSSWASLGRPSPGFVDAPATVARGGGVANVYVRGGDGALWQLSWDGTRWGAWQRHNDGAVLDATPAVGSFNANHEHVFIRTPNGQLHQKWWTA</sequence>
<evidence type="ECO:0000313" key="3">
    <source>
        <dbReference type="EMBL" id="RKT53698.1"/>
    </source>
</evidence>
<feature type="signal peptide" evidence="1">
    <location>
        <begin position="1"/>
        <end position="26"/>
    </location>
</feature>
<organism evidence="3 4">
    <name type="scientific">Saccharothrix australiensis</name>
    <dbReference type="NCBI Taxonomy" id="2072"/>
    <lineage>
        <taxon>Bacteria</taxon>
        <taxon>Bacillati</taxon>
        <taxon>Actinomycetota</taxon>
        <taxon>Actinomycetes</taxon>
        <taxon>Pseudonocardiales</taxon>
        <taxon>Pseudonocardiaceae</taxon>
        <taxon>Saccharothrix</taxon>
    </lineage>
</organism>
<dbReference type="Pfam" id="PF26607">
    <property type="entry name" value="DUF8189"/>
    <property type="match status" value="1"/>
</dbReference>
<dbReference type="Proteomes" id="UP000282084">
    <property type="component" value="Unassembled WGS sequence"/>
</dbReference>
<accession>A0A495W1F6</accession>
<keyword evidence="4" id="KW-1185">Reference proteome</keyword>
<gene>
    <name evidence="3" type="ORF">C8E97_2277</name>
</gene>
<dbReference type="InterPro" id="IPR058502">
    <property type="entry name" value="PLL-like_beta-prop"/>
</dbReference>
<evidence type="ECO:0000256" key="1">
    <source>
        <dbReference type="SAM" id="SignalP"/>
    </source>
</evidence>
<dbReference type="RefSeq" id="WP_147455068.1">
    <property type="nucleotide sequence ID" value="NZ_RBXO01000001.1"/>
</dbReference>
<dbReference type="AlphaFoldDB" id="A0A495W1F6"/>
<keyword evidence="1" id="KW-0732">Signal</keyword>
<comment type="caution">
    <text evidence="3">The sequence shown here is derived from an EMBL/GenBank/DDBJ whole genome shotgun (WGS) entry which is preliminary data.</text>
</comment>
<proteinExistence type="predicted"/>
<dbReference type="SUPFAM" id="SSF89372">
    <property type="entry name" value="Fucose-specific lectin"/>
    <property type="match status" value="2"/>
</dbReference>
<dbReference type="OrthoDB" id="9815928at2"/>
<dbReference type="Gene3D" id="2.120.10.70">
    <property type="entry name" value="Fucose-specific lectin"/>
    <property type="match status" value="2"/>
</dbReference>
<reference evidence="3 4" key="1">
    <citation type="submission" date="2018-10" db="EMBL/GenBank/DDBJ databases">
        <title>Sequencing the genomes of 1000 actinobacteria strains.</title>
        <authorList>
            <person name="Klenk H.-P."/>
        </authorList>
    </citation>
    <scope>NUCLEOTIDE SEQUENCE [LARGE SCALE GENOMIC DNA]</scope>
    <source>
        <strain evidence="3 4">DSM 43800</strain>
    </source>
</reference>
<feature type="chain" id="PRO_5019758281" description="Rhodanese domain-containing protein" evidence="1">
    <location>
        <begin position="27"/>
        <end position="320"/>
    </location>
</feature>
<evidence type="ECO:0000313" key="4">
    <source>
        <dbReference type="Proteomes" id="UP000282084"/>
    </source>
</evidence>
<feature type="domain" description="Rhodanese" evidence="2">
    <location>
        <begin position="128"/>
        <end position="144"/>
    </location>
</feature>
<evidence type="ECO:0000259" key="2">
    <source>
        <dbReference type="PROSITE" id="PS50206"/>
    </source>
</evidence>
<dbReference type="InterPro" id="IPR001763">
    <property type="entry name" value="Rhodanese-like_dom"/>
</dbReference>